<dbReference type="SUPFAM" id="SSF51735">
    <property type="entry name" value="NAD(P)-binding Rossmann-fold domains"/>
    <property type="match status" value="1"/>
</dbReference>
<accession>A0A6A6TYZ9</accession>
<dbReference type="EMBL" id="MU004243">
    <property type="protein sequence ID" value="KAF2664223.1"/>
    <property type="molecule type" value="Genomic_DNA"/>
</dbReference>
<dbReference type="PANTHER" id="PTHR48079:SF6">
    <property type="entry name" value="NAD(P)-BINDING DOMAIN-CONTAINING PROTEIN-RELATED"/>
    <property type="match status" value="1"/>
</dbReference>
<name>A0A6A6TYZ9_9PEZI</name>
<organism evidence="2 3">
    <name type="scientific">Microthyrium microscopicum</name>
    <dbReference type="NCBI Taxonomy" id="703497"/>
    <lineage>
        <taxon>Eukaryota</taxon>
        <taxon>Fungi</taxon>
        <taxon>Dikarya</taxon>
        <taxon>Ascomycota</taxon>
        <taxon>Pezizomycotina</taxon>
        <taxon>Dothideomycetes</taxon>
        <taxon>Dothideomycetes incertae sedis</taxon>
        <taxon>Microthyriales</taxon>
        <taxon>Microthyriaceae</taxon>
        <taxon>Microthyrium</taxon>
    </lineage>
</organism>
<evidence type="ECO:0000313" key="3">
    <source>
        <dbReference type="Proteomes" id="UP000799302"/>
    </source>
</evidence>
<dbReference type="InterPro" id="IPR051783">
    <property type="entry name" value="NAD(P)-dependent_oxidoreduct"/>
</dbReference>
<evidence type="ECO:0000259" key="1">
    <source>
        <dbReference type="Pfam" id="PF01370"/>
    </source>
</evidence>
<dbReference type="Proteomes" id="UP000799302">
    <property type="component" value="Unassembled WGS sequence"/>
</dbReference>
<proteinExistence type="predicted"/>
<reference evidence="2" key="1">
    <citation type="journal article" date="2020" name="Stud. Mycol.">
        <title>101 Dothideomycetes genomes: a test case for predicting lifestyles and emergence of pathogens.</title>
        <authorList>
            <person name="Haridas S."/>
            <person name="Albert R."/>
            <person name="Binder M."/>
            <person name="Bloem J."/>
            <person name="Labutti K."/>
            <person name="Salamov A."/>
            <person name="Andreopoulos B."/>
            <person name="Baker S."/>
            <person name="Barry K."/>
            <person name="Bills G."/>
            <person name="Bluhm B."/>
            <person name="Cannon C."/>
            <person name="Castanera R."/>
            <person name="Culley D."/>
            <person name="Daum C."/>
            <person name="Ezra D."/>
            <person name="Gonzalez J."/>
            <person name="Henrissat B."/>
            <person name="Kuo A."/>
            <person name="Liang C."/>
            <person name="Lipzen A."/>
            <person name="Lutzoni F."/>
            <person name="Magnuson J."/>
            <person name="Mondo S."/>
            <person name="Nolan M."/>
            <person name="Ohm R."/>
            <person name="Pangilinan J."/>
            <person name="Park H.-J."/>
            <person name="Ramirez L."/>
            <person name="Alfaro M."/>
            <person name="Sun H."/>
            <person name="Tritt A."/>
            <person name="Yoshinaga Y."/>
            <person name="Zwiers L.-H."/>
            <person name="Turgeon B."/>
            <person name="Goodwin S."/>
            <person name="Spatafora J."/>
            <person name="Crous P."/>
            <person name="Grigoriev I."/>
        </authorList>
    </citation>
    <scope>NUCLEOTIDE SEQUENCE</scope>
    <source>
        <strain evidence="2">CBS 115976</strain>
    </source>
</reference>
<dbReference type="Pfam" id="PF01370">
    <property type="entry name" value="Epimerase"/>
    <property type="match status" value="1"/>
</dbReference>
<dbReference type="InterPro" id="IPR001509">
    <property type="entry name" value="Epimerase_deHydtase"/>
</dbReference>
<dbReference type="InterPro" id="IPR036291">
    <property type="entry name" value="NAD(P)-bd_dom_sf"/>
</dbReference>
<dbReference type="PANTHER" id="PTHR48079">
    <property type="entry name" value="PROTEIN YEEZ"/>
    <property type="match status" value="1"/>
</dbReference>
<sequence>MGQNILITGAAGYIGGSIVADFISRTAGPIKAANISAAVRSEEQSQSLSKLGVNVVKVDLSDETAVMEVIVSNKIDIVIHTASSMDSRLASHLIKGLGRNREISGKETYFIHSSVTTLFAPEVGWEDGEVRDTDPLFEKEKEMGDQNPVRKTNLLVVELAQTLGVTSINIALPFVYGRGSGQWKKLSANIPAHIRSGIAHKVVYKFDKDGNPPTAHISDLVALYGLLTERILQGTPIPSGKDGYYFAIAHTVGWWEIMDGLAKALYARGLVEEPKTPFWPSDEVAADYLGFPRMFLRAMGTTSGQLVPVNAYRLGWQPKWDKERFLKNIDDEVQAVLDLDKTKVKTTVFDSLLSGEK</sequence>
<keyword evidence="3" id="KW-1185">Reference proteome</keyword>
<feature type="domain" description="NAD-dependent epimerase/dehydratase" evidence="1">
    <location>
        <begin position="5"/>
        <end position="83"/>
    </location>
</feature>
<dbReference type="Gene3D" id="3.40.50.720">
    <property type="entry name" value="NAD(P)-binding Rossmann-like Domain"/>
    <property type="match status" value="1"/>
</dbReference>
<dbReference type="AlphaFoldDB" id="A0A6A6TYZ9"/>
<evidence type="ECO:0000313" key="2">
    <source>
        <dbReference type="EMBL" id="KAF2664223.1"/>
    </source>
</evidence>
<dbReference type="OrthoDB" id="10262413at2759"/>
<gene>
    <name evidence="2" type="ORF">BT63DRAFT_429746</name>
</gene>
<dbReference type="GO" id="GO:0004029">
    <property type="term" value="F:aldehyde dehydrogenase (NAD+) activity"/>
    <property type="evidence" value="ECO:0007669"/>
    <property type="project" value="TreeGrafter"/>
</dbReference>
<dbReference type="GO" id="GO:0005737">
    <property type="term" value="C:cytoplasm"/>
    <property type="evidence" value="ECO:0007669"/>
    <property type="project" value="TreeGrafter"/>
</dbReference>
<protein>
    <submittedName>
        <fullName evidence="2">NAD(P)-binding protein</fullName>
    </submittedName>
</protein>